<dbReference type="Pfam" id="PF00621">
    <property type="entry name" value="RhoGEF"/>
    <property type="match status" value="1"/>
</dbReference>
<dbReference type="EMBL" id="OC914907">
    <property type="protein sequence ID" value="CAD7637395.1"/>
    <property type="molecule type" value="Genomic_DNA"/>
</dbReference>
<name>A0A7R9Q9L3_9ACAR</name>
<dbReference type="CDD" id="cd00160">
    <property type="entry name" value="RhoGEF"/>
    <property type="match status" value="1"/>
</dbReference>
<dbReference type="InterPro" id="IPR001849">
    <property type="entry name" value="PH_domain"/>
</dbReference>
<evidence type="ECO:0000259" key="4">
    <source>
        <dbReference type="PROSITE" id="PS50003"/>
    </source>
</evidence>
<gene>
    <name evidence="6" type="ORF">ONB1V03_LOCUS788</name>
</gene>
<feature type="domain" description="DH" evidence="5">
    <location>
        <begin position="114"/>
        <end position="296"/>
    </location>
</feature>
<dbReference type="InterPro" id="IPR035899">
    <property type="entry name" value="DBL_dom_sf"/>
</dbReference>
<dbReference type="Gene3D" id="2.30.30.40">
    <property type="entry name" value="SH3 Domains"/>
    <property type="match status" value="1"/>
</dbReference>
<dbReference type="InterPro" id="IPR011993">
    <property type="entry name" value="PH-like_dom_sf"/>
</dbReference>
<dbReference type="PROSITE" id="PS50002">
    <property type="entry name" value="SH3"/>
    <property type="match status" value="1"/>
</dbReference>
<accession>A0A7R9Q9L3</accession>
<evidence type="ECO:0000259" key="5">
    <source>
        <dbReference type="PROSITE" id="PS50010"/>
    </source>
</evidence>
<keyword evidence="1 2" id="KW-0728">SH3 domain</keyword>
<evidence type="ECO:0000313" key="7">
    <source>
        <dbReference type="Proteomes" id="UP000728032"/>
    </source>
</evidence>
<dbReference type="SMART" id="SM00325">
    <property type="entry name" value="RhoGEF"/>
    <property type="match status" value="1"/>
</dbReference>
<dbReference type="Pfam" id="PF00169">
    <property type="entry name" value="PH"/>
    <property type="match status" value="1"/>
</dbReference>
<dbReference type="SMART" id="SM00233">
    <property type="entry name" value="PH"/>
    <property type="match status" value="1"/>
</dbReference>
<dbReference type="InterPro" id="IPR001452">
    <property type="entry name" value="SH3_domain"/>
</dbReference>
<dbReference type="FunFam" id="2.30.30.40:FF:000072">
    <property type="entry name" value="Unconventional Myosin IB"/>
    <property type="match status" value="1"/>
</dbReference>
<organism evidence="6">
    <name type="scientific">Oppiella nova</name>
    <dbReference type="NCBI Taxonomy" id="334625"/>
    <lineage>
        <taxon>Eukaryota</taxon>
        <taxon>Metazoa</taxon>
        <taxon>Ecdysozoa</taxon>
        <taxon>Arthropoda</taxon>
        <taxon>Chelicerata</taxon>
        <taxon>Arachnida</taxon>
        <taxon>Acari</taxon>
        <taxon>Acariformes</taxon>
        <taxon>Sarcoptiformes</taxon>
        <taxon>Oribatida</taxon>
        <taxon>Brachypylina</taxon>
        <taxon>Oppioidea</taxon>
        <taxon>Oppiidae</taxon>
        <taxon>Oppiella</taxon>
    </lineage>
</organism>
<sequence length="615" mass="68966">MDTSGDNVRSLSSVADMGSNAVMNNGNAIKLVKAIYNFKPTNNDELCFNKDDIITLTQWPSGGWWEGTLNGITGWFPSNYCQPLTTSDTELKDSGVSHVITGATNSHDTDSQQYRQMVFQDIEDTESAYVRDIMDTINRYLKPLQLSQILPENDINAIIRIVQEISSVHRRFLVTLNGLNSLPHKEVRIGGVFLEFAPHIKAVHLDYCANHAKFVHSIEKYKKDICTLFNGMNPSDNNAGNVQLTSCLSASFRRIDKYPALLQELQRYTDESHIDRGDTQRAGFVYRDLSMSCLELRRRKEMELEVMLGNIKNWDQGMKNIQTFGEIIRMDSVSIQIIPDYSEMKKDRYLVLFPQILLVLSVSTEMTSFVFESKLRLEDAVIKTSGELMDATNIFEITSTEEKTTGAQTTNISFIIQCPTIEDSKHWIELLQKYILHSQTLKHNPSAGVLHANHGSDSTGHRSAVPSIQSEGSTTSSAIILNTSQSSQRIAGQTPHITRSNIYWTNKCLLPHPPTRIRPHSGTTGANTPAAVSKKGNLSANEDMLILQVIESYCNKGRVRQPSSAAYSDSPQVYVVDEDRPNTGSNSSVNSLHKNGETVNTEMDIRNELRQMKMD</sequence>
<proteinExistence type="predicted"/>
<reference evidence="6" key="1">
    <citation type="submission" date="2020-11" db="EMBL/GenBank/DDBJ databases">
        <authorList>
            <person name="Tran Van P."/>
        </authorList>
    </citation>
    <scope>NUCLEOTIDE SEQUENCE</scope>
</reference>
<dbReference type="InterPro" id="IPR000219">
    <property type="entry name" value="DH_dom"/>
</dbReference>
<evidence type="ECO:0008006" key="8">
    <source>
        <dbReference type="Google" id="ProtNLM"/>
    </source>
</evidence>
<evidence type="ECO:0000259" key="3">
    <source>
        <dbReference type="PROSITE" id="PS50002"/>
    </source>
</evidence>
<dbReference type="AlphaFoldDB" id="A0A7R9Q9L3"/>
<dbReference type="PANTHER" id="PTHR46026">
    <property type="entry name" value="RHO-TYPE GUANINE NUCLEOTIDE EXCHANGE FACTOR, ISOFORM F"/>
    <property type="match status" value="1"/>
</dbReference>
<dbReference type="SUPFAM" id="SSF48065">
    <property type="entry name" value="DBL homology domain (DH-domain)"/>
    <property type="match status" value="1"/>
</dbReference>
<dbReference type="CDD" id="cd11877">
    <property type="entry name" value="SH3_PIX"/>
    <property type="match status" value="1"/>
</dbReference>
<dbReference type="PROSITE" id="PS50010">
    <property type="entry name" value="DH_2"/>
    <property type="match status" value="1"/>
</dbReference>
<dbReference type="InterPro" id="IPR036028">
    <property type="entry name" value="SH3-like_dom_sf"/>
</dbReference>
<dbReference type="Gene3D" id="2.30.29.30">
    <property type="entry name" value="Pleckstrin-homology domain (PH domain)/Phosphotyrosine-binding domain (PTB)"/>
    <property type="match status" value="1"/>
</dbReference>
<dbReference type="PROSITE" id="PS50003">
    <property type="entry name" value="PH_DOMAIN"/>
    <property type="match status" value="1"/>
</dbReference>
<dbReference type="GO" id="GO:0005085">
    <property type="term" value="F:guanyl-nucleotide exchange factor activity"/>
    <property type="evidence" value="ECO:0007669"/>
    <property type="project" value="InterPro"/>
</dbReference>
<evidence type="ECO:0000256" key="2">
    <source>
        <dbReference type="PROSITE-ProRule" id="PRU00192"/>
    </source>
</evidence>
<dbReference type="Proteomes" id="UP000728032">
    <property type="component" value="Unassembled WGS sequence"/>
</dbReference>
<feature type="domain" description="SH3" evidence="3">
    <location>
        <begin position="27"/>
        <end position="86"/>
    </location>
</feature>
<dbReference type="EMBL" id="CAJPVJ010000082">
    <property type="protein sequence ID" value="CAG2160425.1"/>
    <property type="molecule type" value="Genomic_DNA"/>
</dbReference>
<dbReference type="SUPFAM" id="SSF50729">
    <property type="entry name" value="PH domain-like"/>
    <property type="match status" value="1"/>
</dbReference>
<dbReference type="SMART" id="SM00326">
    <property type="entry name" value="SH3"/>
    <property type="match status" value="1"/>
</dbReference>
<dbReference type="SUPFAM" id="SSF50044">
    <property type="entry name" value="SH3-domain"/>
    <property type="match status" value="1"/>
</dbReference>
<dbReference type="Pfam" id="PF14604">
    <property type="entry name" value="SH3_9"/>
    <property type="match status" value="1"/>
</dbReference>
<dbReference type="OrthoDB" id="443981at2759"/>
<dbReference type="GO" id="GO:0016192">
    <property type="term" value="P:vesicle-mediated transport"/>
    <property type="evidence" value="ECO:0007669"/>
    <property type="project" value="UniProtKB-ARBA"/>
</dbReference>
<dbReference type="PANTHER" id="PTHR46026:SF1">
    <property type="entry name" value="RHO-TYPE GUANINE NUCLEOTIDE EXCHANGE FACTOR, ISOFORM F"/>
    <property type="match status" value="1"/>
</dbReference>
<dbReference type="GO" id="GO:0005737">
    <property type="term" value="C:cytoplasm"/>
    <property type="evidence" value="ECO:0007669"/>
    <property type="project" value="TreeGrafter"/>
</dbReference>
<protein>
    <recommendedName>
        <fullName evidence="8">Rho guanine nucleotide exchange factor 7</fullName>
    </recommendedName>
</protein>
<dbReference type="PRINTS" id="PR00452">
    <property type="entry name" value="SH3DOMAIN"/>
</dbReference>
<evidence type="ECO:0000256" key="1">
    <source>
        <dbReference type="ARBA" id="ARBA00022443"/>
    </source>
</evidence>
<feature type="domain" description="PH" evidence="4">
    <location>
        <begin position="320"/>
        <end position="436"/>
    </location>
</feature>
<evidence type="ECO:0000313" key="6">
    <source>
        <dbReference type="EMBL" id="CAD7637395.1"/>
    </source>
</evidence>
<dbReference type="Gene3D" id="1.20.900.10">
    <property type="entry name" value="Dbl homology (DH) domain"/>
    <property type="match status" value="1"/>
</dbReference>
<keyword evidence="7" id="KW-1185">Reference proteome</keyword>